<reference evidence="4" key="1">
    <citation type="submission" date="2015-04" db="EMBL/GenBank/DDBJ databases">
        <authorList>
            <person name="Mushtaq Mamoona"/>
        </authorList>
    </citation>
    <scope>NUCLEOTIDE SEQUENCE [LARGE SCALE GENOMIC DNA]</scope>
    <source>
        <strain evidence="4">AN4859/03</strain>
    </source>
</reference>
<evidence type="ECO:0000313" key="4">
    <source>
        <dbReference type="Proteomes" id="UP000043763"/>
    </source>
</evidence>
<protein>
    <submittedName>
        <fullName evidence="3">Uncharacterized protein</fullName>
    </submittedName>
</protein>
<dbReference type="Pfam" id="PF10020">
    <property type="entry name" value="DUF2262"/>
    <property type="match status" value="1"/>
</dbReference>
<dbReference type="Proteomes" id="UP000043763">
    <property type="component" value="Unassembled WGS sequence"/>
</dbReference>
<dbReference type="InterPro" id="IPR054286">
    <property type="entry name" value="DUF7021"/>
</dbReference>
<dbReference type="InterPro" id="IPR019260">
    <property type="entry name" value="DUF2262"/>
</dbReference>
<dbReference type="Pfam" id="PF22886">
    <property type="entry name" value="DUF7021"/>
    <property type="match status" value="1"/>
</dbReference>
<organism evidence="3 4">
    <name type="scientific">Brachyspira suanatina</name>
    <dbReference type="NCBI Taxonomy" id="381802"/>
    <lineage>
        <taxon>Bacteria</taxon>
        <taxon>Pseudomonadati</taxon>
        <taxon>Spirochaetota</taxon>
        <taxon>Spirochaetia</taxon>
        <taxon>Brachyspirales</taxon>
        <taxon>Brachyspiraceae</taxon>
        <taxon>Brachyspira</taxon>
    </lineage>
</organism>
<evidence type="ECO:0000313" key="3">
    <source>
        <dbReference type="EMBL" id="CRF31353.1"/>
    </source>
</evidence>
<dbReference type="AlphaFoldDB" id="A0A0G4K3W3"/>
<proteinExistence type="predicted"/>
<sequence>MDKEIKDFNKDFDDEIFDMAFVLKMSCCKYNKIPWDKYYTLFVSAIALKNIAANVIIENTHIIIHKKVKEPEEYLKILKDESIVKLKVRKEKYPDDFYINFLLEDIVDSNYKDDDLNIILEKYSEIIYYKDEELGDFVLNKDINSFKKEMTWTDSNISIFFDNIDEEFNKQSVDIIKKIFSNKKDIDSKLKECAAESIFKPHNMEREEFIKLISLESISIYSKNCITFYFDNIDGHTILVNSDWDFNFKPITELMFF</sequence>
<dbReference type="OrthoDB" id="1151029at2"/>
<feature type="domain" description="DUF2262" evidence="1">
    <location>
        <begin position="131"/>
        <end position="245"/>
    </location>
</feature>
<evidence type="ECO:0000259" key="2">
    <source>
        <dbReference type="Pfam" id="PF22886"/>
    </source>
</evidence>
<dbReference type="RefSeq" id="WP_048593248.1">
    <property type="nucleotide sequence ID" value="NZ_CVLB01000001.1"/>
</dbReference>
<evidence type="ECO:0000259" key="1">
    <source>
        <dbReference type="Pfam" id="PF10020"/>
    </source>
</evidence>
<gene>
    <name evidence="3" type="ORF">BRSU_0038</name>
</gene>
<name>A0A0G4K3W3_9SPIR</name>
<keyword evidence="4" id="KW-1185">Reference proteome</keyword>
<dbReference type="EMBL" id="CVLB01000001">
    <property type="protein sequence ID" value="CRF31353.1"/>
    <property type="molecule type" value="Genomic_DNA"/>
</dbReference>
<feature type="domain" description="DUF7021" evidence="2">
    <location>
        <begin position="4"/>
        <end position="123"/>
    </location>
</feature>
<accession>A0A0G4K3W3</accession>